<accession>A0ABY6BIM5</accession>
<dbReference type="SMART" id="SM00530">
    <property type="entry name" value="HTH_XRE"/>
    <property type="match status" value="1"/>
</dbReference>
<reference evidence="2" key="1">
    <citation type="submission" date="2022-09" db="EMBL/GenBank/DDBJ databases">
        <title>Tahibacter sp. nov., isolated from a fresh water.</title>
        <authorList>
            <person name="Baek J.H."/>
            <person name="Lee J.K."/>
            <person name="Kim J.M."/>
            <person name="Jeon C.O."/>
        </authorList>
    </citation>
    <scope>NUCLEOTIDE SEQUENCE</scope>
    <source>
        <strain evidence="2">W38</strain>
    </source>
</reference>
<dbReference type="InterPro" id="IPR010982">
    <property type="entry name" value="Lambda_DNA-bd_dom_sf"/>
</dbReference>
<evidence type="ECO:0000313" key="2">
    <source>
        <dbReference type="EMBL" id="UXI68945.1"/>
    </source>
</evidence>
<dbReference type="InterPro" id="IPR001387">
    <property type="entry name" value="Cro/C1-type_HTH"/>
</dbReference>
<dbReference type="RefSeq" id="WP_261695904.1">
    <property type="nucleotide sequence ID" value="NZ_CP104694.1"/>
</dbReference>
<sequence length="139" mass="15462">MGSIESLLAEEFTRVLRREVGPKLDEIRKLVAAHAKDVAAVKGRIDRIERGTGISKARKHADRKKIPGDGVGTDATDLRTIRRSLEISAQDLASLMDVSIQSIYNWESGKTRPRSAQHTKLSKLLQLPQGKLRRRLANA</sequence>
<dbReference type="EMBL" id="CP104694">
    <property type="protein sequence ID" value="UXI68945.1"/>
    <property type="molecule type" value="Genomic_DNA"/>
</dbReference>
<organism evidence="2 3">
    <name type="scientific">Tahibacter amnicola</name>
    <dbReference type="NCBI Taxonomy" id="2976241"/>
    <lineage>
        <taxon>Bacteria</taxon>
        <taxon>Pseudomonadati</taxon>
        <taxon>Pseudomonadota</taxon>
        <taxon>Gammaproteobacteria</taxon>
        <taxon>Lysobacterales</taxon>
        <taxon>Rhodanobacteraceae</taxon>
        <taxon>Tahibacter</taxon>
    </lineage>
</organism>
<gene>
    <name evidence="2" type="ORF">N4264_04620</name>
</gene>
<dbReference type="Gene3D" id="1.10.260.40">
    <property type="entry name" value="lambda repressor-like DNA-binding domains"/>
    <property type="match status" value="1"/>
</dbReference>
<dbReference type="SUPFAM" id="SSF47413">
    <property type="entry name" value="lambda repressor-like DNA-binding domains"/>
    <property type="match status" value="1"/>
</dbReference>
<dbReference type="Pfam" id="PF01381">
    <property type="entry name" value="HTH_3"/>
    <property type="match status" value="1"/>
</dbReference>
<protein>
    <submittedName>
        <fullName evidence="2">Helix-turn-helix transcriptional regulator</fullName>
    </submittedName>
</protein>
<dbReference type="PROSITE" id="PS50943">
    <property type="entry name" value="HTH_CROC1"/>
    <property type="match status" value="1"/>
</dbReference>
<evidence type="ECO:0000313" key="3">
    <source>
        <dbReference type="Proteomes" id="UP001064632"/>
    </source>
</evidence>
<name>A0ABY6BIM5_9GAMM</name>
<keyword evidence="3" id="KW-1185">Reference proteome</keyword>
<dbReference type="CDD" id="cd00093">
    <property type="entry name" value="HTH_XRE"/>
    <property type="match status" value="1"/>
</dbReference>
<dbReference type="Proteomes" id="UP001064632">
    <property type="component" value="Chromosome"/>
</dbReference>
<evidence type="ECO:0000259" key="1">
    <source>
        <dbReference type="PROSITE" id="PS50943"/>
    </source>
</evidence>
<proteinExistence type="predicted"/>
<feature type="domain" description="HTH cro/C1-type" evidence="1">
    <location>
        <begin position="78"/>
        <end position="132"/>
    </location>
</feature>